<dbReference type="Proteomes" id="UP001064879">
    <property type="component" value="Chromosome"/>
</dbReference>
<dbReference type="InterPro" id="IPR025496">
    <property type="entry name" value="DUF4387"/>
</dbReference>
<name>A0ABY5SQ11_9MICO</name>
<feature type="domain" description="DUF4387" evidence="1">
    <location>
        <begin position="6"/>
        <end position="103"/>
    </location>
</feature>
<gene>
    <name evidence="2" type="ORF">L1F31_02870</name>
</gene>
<reference evidence="2" key="1">
    <citation type="submission" date="2022-03" db="EMBL/GenBank/DDBJ databases">
        <title>Brevibacterium spongiae sp. nov., isolated from marine sponge.</title>
        <authorList>
            <person name="Li Z."/>
            <person name="Zhang M."/>
        </authorList>
    </citation>
    <scope>NUCLEOTIDE SEQUENCE</scope>
    <source>
        <strain evidence="2">WHS-Z9</strain>
    </source>
</reference>
<keyword evidence="3" id="KW-1185">Reference proteome</keyword>
<dbReference type="EMBL" id="CP093443">
    <property type="protein sequence ID" value="UVI36628.1"/>
    <property type="molecule type" value="Genomic_DNA"/>
</dbReference>
<protein>
    <submittedName>
        <fullName evidence="2">DUF4387 domain-containing protein</fullName>
    </submittedName>
</protein>
<sequence length="106" mass="11832">MPEQRLRDVAEVVRSKNAGPHRLTLDIIFKEVEVLDKVLEGGSLTPEKVTEAYGLQPSALSSWFIFRPGRALKFTFIRPIDQGGPGETDIYGAQQHAPLMDLEVQL</sequence>
<evidence type="ECO:0000313" key="2">
    <source>
        <dbReference type="EMBL" id="UVI36628.1"/>
    </source>
</evidence>
<dbReference type="Pfam" id="PF14330">
    <property type="entry name" value="DUF4387"/>
    <property type="match status" value="1"/>
</dbReference>
<evidence type="ECO:0000313" key="3">
    <source>
        <dbReference type="Proteomes" id="UP001064879"/>
    </source>
</evidence>
<dbReference type="RefSeq" id="WP_265419194.1">
    <property type="nucleotide sequence ID" value="NZ_CP093443.1"/>
</dbReference>
<proteinExistence type="predicted"/>
<evidence type="ECO:0000259" key="1">
    <source>
        <dbReference type="Pfam" id="PF14330"/>
    </source>
</evidence>
<organism evidence="2 3">
    <name type="scientific">Brevibacterium spongiae</name>
    <dbReference type="NCBI Taxonomy" id="2909672"/>
    <lineage>
        <taxon>Bacteria</taxon>
        <taxon>Bacillati</taxon>
        <taxon>Actinomycetota</taxon>
        <taxon>Actinomycetes</taxon>
        <taxon>Micrococcales</taxon>
        <taxon>Brevibacteriaceae</taxon>
        <taxon>Brevibacterium</taxon>
    </lineage>
</organism>
<accession>A0ABY5SQ11</accession>